<feature type="compositionally biased region" description="Low complexity" evidence="2">
    <location>
        <begin position="565"/>
        <end position="577"/>
    </location>
</feature>
<dbReference type="Gene3D" id="3.30.40.10">
    <property type="entry name" value="Zinc/RING finger domain, C3HC4 (zinc finger)"/>
    <property type="match status" value="1"/>
</dbReference>
<accession>A0AAU9S8L6</accession>
<feature type="compositionally biased region" description="Polar residues" evidence="2">
    <location>
        <begin position="296"/>
        <end position="308"/>
    </location>
</feature>
<keyword evidence="1" id="KW-0694">RNA-binding</keyword>
<dbReference type="CDD" id="cd12438">
    <property type="entry name" value="RRM_CNOT4"/>
    <property type="match status" value="1"/>
</dbReference>
<dbReference type="SUPFAM" id="SSF54928">
    <property type="entry name" value="RNA-binding domain, RBD"/>
    <property type="match status" value="1"/>
</dbReference>
<dbReference type="InterPro" id="IPR000504">
    <property type="entry name" value="RRM_dom"/>
</dbReference>
<feature type="compositionally biased region" description="Polar residues" evidence="2">
    <location>
        <begin position="614"/>
        <end position="631"/>
    </location>
</feature>
<evidence type="ECO:0000256" key="1">
    <source>
        <dbReference type="PROSITE-ProRule" id="PRU00176"/>
    </source>
</evidence>
<feature type="compositionally biased region" description="Basic and acidic residues" evidence="2">
    <location>
        <begin position="442"/>
        <end position="458"/>
    </location>
</feature>
<dbReference type="InterPro" id="IPR039780">
    <property type="entry name" value="Mot2"/>
</dbReference>
<dbReference type="GO" id="GO:0016567">
    <property type="term" value="P:protein ubiquitination"/>
    <property type="evidence" value="ECO:0007669"/>
    <property type="project" value="TreeGrafter"/>
</dbReference>
<dbReference type="PROSITE" id="PS50102">
    <property type="entry name" value="RRM"/>
    <property type="match status" value="1"/>
</dbReference>
<dbReference type="Gene3D" id="3.30.70.330">
    <property type="match status" value="1"/>
</dbReference>
<dbReference type="InterPro" id="IPR035979">
    <property type="entry name" value="RBD_domain_sf"/>
</dbReference>
<dbReference type="InterPro" id="IPR003954">
    <property type="entry name" value="RRM_euk-type"/>
</dbReference>
<keyword evidence="5" id="KW-1185">Reference proteome</keyword>
<evidence type="ECO:0000313" key="4">
    <source>
        <dbReference type="EMBL" id="CAH2060258.1"/>
    </source>
</evidence>
<organism evidence="4 5">
    <name type="scientific">Thlaspi arvense</name>
    <name type="common">Field penny-cress</name>
    <dbReference type="NCBI Taxonomy" id="13288"/>
    <lineage>
        <taxon>Eukaryota</taxon>
        <taxon>Viridiplantae</taxon>
        <taxon>Streptophyta</taxon>
        <taxon>Embryophyta</taxon>
        <taxon>Tracheophyta</taxon>
        <taxon>Spermatophyta</taxon>
        <taxon>Magnoliopsida</taxon>
        <taxon>eudicotyledons</taxon>
        <taxon>Gunneridae</taxon>
        <taxon>Pentapetalae</taxon>
        <taxon>rosids</taxon>
        <taxon>malvids</taxon>
        <taxon>Brassicales</taxon>
        <taxon>Brassicaceae</taxon>
        <taxon>Thlaspideae</taxon>
        <taxon>Thlaspi</taxon>
    </lineage>
</organism>
<feature type="domain" description="RRM" evidence="3">
    <location>
        <begin position="94"/>
        <end position="180"/>
    </location>
</feature>
<dbReference type="SUPFAM" id="SSF57850">
    <property type="entry name" value="RING/U-box"/>
    <property type="match status" value="1"/>
</dbReference>
<feature type="region of interest" description="Disordered" evidence="2">
    <location>
        <begin position="542"/>
        <end position="578"/>
    </location>
</feature>
<dbReference type="Pfam" id="PF00076">
    <property type="entry name" value="RRM_1"/>
    <property type="match status" value="1"/>
</dbReference>
<evidence type="ECO:0000259" key="3">
    <source>
        <dbReference type="PROSITE" id="PS50102"/>
    </source>
</evidence>
<dbReference type="Proteomes" id="UP000836841">
    <property type="component" value="Chromosome 4"/>
</dbReference>
<dbReference type="InterPro" id="IPR013083">
    <property type="entry name" value="Znf_RING/FYVE/PHD"/>
</dbReference>
<feature type="compositionally biased region" description="Polar residues" evidence="2">
    <location>
        <begin position="545"/>
        <end position="558"/>
    </location>
</feature>
<dbReference type="InterPro" id="IPR039515">
    <property type="entry name" value="NOT4_mRING-HC-C4C4"/>
</dbReference>
<dbReference type="GO" id="GO:0003723">
    <property type="term" value="F:RNA binding"/>
    <property type="evidence" value="ECO:0007669"/>
    <property type="project" value="UniProtKB-UniRule"/>
</dbReference>
<feature type="region of interest" description="Disordered" evidence="2">
    <location>
        <begin position="295"/>
        <end position="338"/>
    </location>
</feature>
<reference evidence="4 5" key="1">
    <citation type="submission" date="2022-03" db="EMBL/GenBank/DDBJ databases">
        <authorList>
            <person name="Nunn A."/>
            <person name="Chopra R."/>
            <person name="Nunn A."/>
            <person name="Contreras Garrido A."/>
        </authorList>
    </citation>
    <scope>NUCLEOTIDE SEQUENCE [LARGE SCALE GENOMIC DNA]</scope>
</reference>
<dbReference type="CDD" id="cd16618">
    <property type="entry name" value="mRING-HC-C4C4_CNOT4"/>
    <property type="match status" value="1"/>
</dbReference>
<name>A0AAU9S8L6_THLAR</name>
<dbReference type="EMBL" id="OU466860">
    <property type="protein sequence ID" value="CAH2060258.1"/>
    <property type="molecule type" value="Genomic_DNA"/>
</dbReference>
<dbReference type="AlphaFoldDB" id="A0AAU9S8L6"/>
<dbReference type="InterPro" id="IPR034261">
    <property type="entry name" value="CNOT4_RRM"/>
</dbReference>
<feature type="region of interest" description="Disordered" evidence="2">
    <location>
        <begin position="432"/>
        <end position="461"/>
    </location>
</feature>
<dbReference type="PANTHER" id="PTHR12603">
    <property type="entry name" value="CCR4-NOT TRANSCRIPTION COMPLEX RELATED"/>
    <property type="match status" value="1"/>
</dbReference>
<proteinExistence type="predicted"/>
<dbReference type="GO" id="GO:0004842">
    <property type="term" value="F:ubiquitin-protein transferase activity"/>
    <property type="evidence" value="ECO:0007669"/>
    <property type="project" value="InterPro"/>
</dbReference>
<sequence length="946" mass="104319">MTDKGEKTCPLCAEEMDLTDQQLKPCKCGYQIIEMAEKEKTEGRCPACRTRYDKEKIVGMTVELNNDQKKTQKVKAKPSEGRKELTGMRVIQRNLVYVMSLPLELADEDLCQRREYFGQYGKVVKVAMSRTASGAVQQFTNNTCSVYITYSKEEEAIRCIRSVHAFILDGRPLKACFGTMKYCHAWLRNMPCTNAECLYLHEIGAQEDSFPKDETISEHMRKIVQQITGPVGSFPRRSGSMLPPPVDEYVDNESSSRQIPKSVFNNGYSVAKISPPNSSHGRSVTLPAGALWGMHSSGQSSIPNTPNSGELRDKAVTVSSNSSDSDVLKKPAVDDNNTSHENAVKLHDLLDSQTDFPELSLFNKTQSSNSKPVVPASVASSRAVSVPSDCTEIPEHTSQSCRSMMSNGNKKITRSIESVSSDAVSVDADSVVDGTDGVTRSDSSHVDHGSLKSSHPEVSRNSLQHCVNETREVQPLQKCGSRTKANETVTLREEANGGTALISPLVTDRHHEPEDDLSSFIRQRLKDPEFFSCQPNVANKGGFLRTSSNGMQPSSSQYKADESRSVFGSSSSDSRGSNIAPISHGYNEMPHGEPTRLNGGLNHSMLFPDRARETQPNGKCSVNSQPQGNSRSEIDDRILANIMSLDLDEYLTSSQNVPKLPGPVDKLASSSEVNQSRFSFARQEELKDQAFEPSYNGFHQTPHGSDFYQNSSERQGLDMNMLGMYNNGRSSSYLEGTDYARQNSTLPSSYKPPSIPRCPVSAPPGFSVASRPPPPPGFASNGREHQAFNGFSGNHRFSDSTMFGNPYQSLPVENTGGVRDVQQMDPAILAVGHGFENPSLDYRSNFQGNTNMFAKLQQQQQQQQMVMQSPLSSSHQNCRFTDSLGMASRLMEQSQGSNMLSRNLATLPNGHWDGLSNEIQSRNRLQNERLIGSTNRMNGYNGTFRI</sequence>
<dbReference type="PANTHER" id="PTHR12603:SF24">
    <property type="entry name" value="RNA BINDING (RRM_RBD_RNP MOTIFS) FAMILY PROTEIN"/>
    <property type="match status" value="1"/>
</dbReference>
<evidence type="ECO:0000256" key="2">
    <source>
        <dbReference type="SAM" id="MobiDB-lite"/>
    </source>
</evidence>
<dbReference type="Pfam" id="PF14570">
    <property type="entry name" value="zf-RING_4"/>
    <property type="match status" value="1"/>
</dbReference>
<evidence type="ECO:0000313" key="5">
    <source>
        <dbReference type="Proteomes" id="UP000836841"/>
    </source>
</evidence>
<feature type="region of interest" description="Disordered" evidence="2">
    <location>
        <begin position="611"/>
        <end position="633"/>
    </location>
</feature>
<protein>
    <recommendedName>
        <fullName evidence="3">RRM domain-containing protein</fullName>
    </recommendedName>
</protein>
<dbReference type="GO" id="GO:0030014">
    <property type="term" value="C:CCR4-NOT complex"/>
    <property type="evidence" value="ECO:0007669"/>
    <property type="project" value="InterPro"/>
</dbReference>
<dbReference type="InterPro" id="IPR012677">
    <property type="entry name" value="Nucleotide-bd_a/b_plait_sf"/>
</dbReference>
<dbReference type="FunFam" id="3.30.70.330:FF:000161">
    <property type="entry name" value="RNA binding (RRM/RBD/RNP motifs) family protein"/>
    <property type="match status" value="1"/>
</dbReference>
<dbReference type="SMART" id="SM00361">
    <property type="entry name" value="RRM_1"/>
    <property type="match status" value="1"/>
</dbReference>
<gene>
    <name evidence="4" type="ORF">TAV2_LOCUS12281</name>
</gene>